<evidence type="ECO:0000313" key="2">
    <source>
        <dbReference type="Proteomes" id="UP000289738"/>
    </source>
</evidence>
<dbReference type="AlphaFoldDB" id="A0A445CAQ3"/>
<reference evidence="1 2" key="1">
    <citation type="submission" date="2019-01" db="EMBL/GenBank/DDBJ databases">
        <title>Sequencing of cultivated peanut Arachis hypogaea provides insights into genome evolution and oil improvement.</title>
        <authorList>
            <person name="Chen X."/>
        </authorList>
    </citation>
    <scope>NUCLEOTIDE SEQUENCE [LARGE SCALE GENOMIC DNA]</scope>
    <source>
        <strain evidence="2">cv. Fuhuasheng</strain>
        <tissue evidence="1">Leaves</tissue>
    </source>
</reference>
<dbReference type="Proteomes" id="UP000289738">
    <property type="component" value="Chromosome A07"/>
</dbReference>
<name>A0A445CAQ3_ARAHY</name>
<evidence type="ECO:0000313" key="1">
    <source>
        <dbReference type="EMBL" id="RYR48010.1"/>
    </source>
</evidence>
<proteinExistence type="predicted"/>
<sequence>MGNLLRYIIQQQEGSLPPEIAADLDSLRIFHYEDDGRGRKKWRIVQRIGRSWRNARNHLFHKENLKRKPSGIDANHWKWFIEYRLKEDTQEKCRKNAINR</sequence>
<dbReference type="EMBL" id="SDMP01000007">
    <property type="protein sequence ID" value="RYR48010.1"/>
    <property type="molecule type" value="Genomic_DNA"/>
</dbReference>
<keyword evidence="2" id="KW-1185">Reference proteome</keyword>
<comment type="caution">
    <text evidence="1">The sequence shown here is derived from an EMBL/GenBank/DDBJ whole genome shotgun (WGS) entry which is preliminary data.</text>
</comment>
<accession>A0A445CAQ3</accession>
<gene>
    <name evidence="1" type="ORF">Ahy_A07g034002</name>
</gene>
<organism evidence="1 2">
    <name type="scientific">Arachis hypogaea</name>
    <name type="common">Peanut</name>
    <dbReference type="NCBI Taxonomy" id="3818"/>
    <lineage>
        <taxon>Eukaryota</taxon>
        <taxon>Viridiplantae</taxon>
        <taxon>Streptophyta</taxon>
        <taxon>Embryophyta</taxon>
        <taxon>Tracheophyta</taxon>
        <taxon>Spermatophyta</taxon>
        <taxon>Magnoliopsida</taxon>
        <taxon>eudicotyledons</taxon>
        <taxon>Gunneridae</taxon>
        <taxon>Pentapetalae</taxon>
        <taxon>rosids</taxon>
        <taxon>fabids</taxon>
        <taxon>Fabales</taxon>
        <taxon>Fabaceae</taxon>
        <taxon>Papilionoideae</taxon>
        <taxon>50 kb inversion clade</taxon>
        <taxon>dalbergioids sensu lato</taxon>
        <taxon>Dalbergieae</taxon>
        <taxon>Pterocarpus clade</taxon>
        <taxon>Arachis</taxon>
    </lineage>
</organism>
<protein>
    <submittedName>
        <fullName evidence="1">Uncharacterized protein</fullName>
    </submittedName>
</protein>